<accession>A0A645FRD0</accession>
<proteinExistence type="predicted"/>
<dbReference type="AntiFam" id="ANF00156">
    <property type="entry name" value="Shadow ORF (opposite yahK)"/>
</dbReference>
<reference evidence="1" key="1">
    <citation type="submission" date="2019-08" db="EMBL/GenBank/DDBJ databases">
        <authorList>
            <person name="Kucharzyk K."/>
            <person name="Murdoch R.W."/>
            <person name="Higgins S."/>
            <person name="Loffler F."/>
        </authorList>
    </citation>
    <scope>NUCLEOTIDE SEQUENCE</scope>
</reference>
<gene>
    <name evidence="1" type="ORF">SDC9_162050</name>
</gene>
<comment type="caution">
    <text evidence="1">The sequence shown here is derived from an EMBL/GenBank/DDBJ whole genome shotgun (WGS) entry which is preliminary data.</text>
</comment>
<dbReference type="AntiFam" id="ANF00088">
    <property type="entry name" value="Shadow ORF (opposite Fdh)"/>
</dbReference>
<evidence type="ECO:0000313" key="1">
    <source>
        <dbReference type="EMBL" id="MPN14723.1"/>
    </source>
</evidence>
<organism evidence="1">
    <name type="scientific">bioreactor metagenome</name>
    <dbReference type="NCBI Taxonomy" id="1076179"/>
    <lineage>
        <taxon>unclassified sequences</taxon>
        <taxon>metagenomes</taxon>
        <taxon>ecological metagenomes</taxon>
    </lineage>
</organism>
<name>A0A645FRD0_9ZZZZ</name>
<dbReference type="AlphaFoldDB" id="A0A645FRD0"/>
<sequence length="211" mass="22873">MPQAANAGNDHPIAGLAVEHFEALVYRHAGAQHRGCRGEFEGIGQFADIGRIGQHVLGVSTVHRVTCHLLAIAQSLPTGDAMLAMAAGRVQPRHADAVAFLDPGNARSHLGDIANAFMAGDERQRRLDRPVAIGGVQIGMANAGGFDLDQNPARRNLGNGHLLDDQRLAVGMNDGRFHCCCHDLLLVRVSKRRIGDVWHRQMPDRHRCCPI</sequence>
<protein>
    <submittedName>
        <fullName evidence="1">Uncharacterized protein</fullName>
    </submittedName>
</protein>
<dbReference type="EMBL" id="VSSQ01061381">
    <property type="protein sequence ID" value="MPN14723.1"/>
    <property type="molecule type" value="Genomic_DNA"/>
</dbReference>